<dbReference type="RefSeq" id="WP_194212501.1">
    <property type="nucleotide sequence ID" value="NZ_CP061205.1"/>
</dbReference>
<organism evidence="2 3">
    <name type="scientific">Kordiimonas pumila</name>
    <dbReference type="NCBI Taxonomy" id="2161677"/>
    <lineage>
        <taxon>Bacteria</taxon>
        <taxon>Pseudomonadati</taxon>
        <taxon>Pseudomonadota</taxon>
        <taxon>Alphaproteobacteria</taxon>
        <taxon>Kordiimonadales</taxon>
        <taxon>Kordiimonadaceae</taxon>
        <taxon>Kordiimonas</taxon>
    </lineage>
</organism>
<comment type="caution">
    <text evidence="2">The sequence shown here is derived from an EMBL/GenBank/DDBJ whole genome shotgun (WGS) entry which is preliminary data.</text>
</comment>
<dbReference type="Gene3D" id="1.20.1740.10">
    <property type="entry name" value="Amino acid/polyamine transporter I"/>
    <property type="match status" value="1"/>
</dbReference>
<proteinExistence type="predicted"/>
<feature type="transmembrane region" description="Helical" evidence="1">
    <location>
        <begin position="355"/>
        <end position="372"/>
    </location>
</feature>
<feature type="transmembrane region" description="Helical" evidence="1">
    <location>
        <begin position="210"/>
        <end position="229"/>
    </location>
</feature>
<accession>A0ABV7D1Q7</accession>
<keyword evidence="1" id="KW-1133">Transmembrane helix</keyword>
<feature type="transmembrane region" description="Helical" evidence="1">
    <location>
        <begin position="59"/>
        <end position="78"/>
    </location>
</feature>
<feature type="transmembrane region" description="Helical" evidence="1">
    <location>
        <begin position="250"/>
        <end position="268"/>
    </location>
</feature>
<gene>
    <name evidence="2" type="ORF">ACFOKA_02910</name>
</gene>
<feature type="transmembrane region" description="Helical" evidence="1">
    <location>
        <begin position="288"/>
        <end position="315"/>
    </location>
</feature>
<keyword evidence="1" id="KW-0472">Membrane</keyword>
<protein>
    <recommendedName>
        <fullName evidence="4">DUF4010 domain-containing protein</fullName>
    </recommendedName>
</protein>
<evidence type="ECO:0008006" key="4">
    <source>
        <dbReference type="Google" id="ProtNLM"/>
    </source>
</evidence>
<evidence type="ECO:0000313" key="2">
    <source>
        <dbReference type="EMBL" id="MFC3050849.1"/>
    </source>
</evidence>
<feature type="transmembrane region" description="Helical" evidence="1">
    <location>
        <begin position="384"/>
        <end position="404"/>
    </location>
</feature>
<keyword evidence="3" id="KW-1185">Reference proteome</keyword>
<feature type="transmembrane region" description="Helical" evidence="1">
    <location>
        <begin position="107"/>
        <end position="132"/>
    </location>
</feature>
<feature type="transmembrane region" description="Helical" evidence="1">
    <location>
        <begin position="33"/>
        <end position="53"/>
    </location>
</feature>
<sequence length="405" mass="43510">MKLIDYIVIVIAVFVLWLLMRKPVRENSLWRATVTPLASIIGSGFLIVAPLLAEVAGSFAASAMAGIIVVAYGLGAVIRYNIRYAEPLINDDDEQTFVERLEHLSRLALAFAYVISVTFYLRLLASFVLEGVGMRTELLGQGLTTAVLVFLGVVGAFRGLKIMERMEEYAVSIKLAIIAALVVGLAYYDVGSGYDLGSLSAGDMGLTERLRMLAGMLLVVQGFETSRYLGATYGTEMRVKSMRFAQGLSGIIYIAFVALVLPLLQYVATGNPDETAIIELTGRVAGALAVMLIIAAIMSQFSAAVADTIGAGGLVEEQTKGKVKAQYAYIAIVAVSVVLVWTVDIFAIVSYASRAFAAYYLLQTLIAIKVASVKRPSTQRLVELTALSCAAMLLLLITIFAIPAD</sequence>
<keyword evidence="1" id="KW-0812">Transmembrane</keyword>
<evidence type="ECO:0000313" key="3">
    <source>
        <dbReference type="Proteomes" id="UP001595444"/>
    </source>
</evidence>
<dbReference type="EMBL" id="JBHRSL010000002">
    <property type="protein sequence ID" value="MFC3050849.1"/>
    <property type="molecule type" value="Genomic_DNA"/>
</dbReference>
<name>A0ABV7D1Q7_9PROT</name>
<feature type="transmembrane region" description="Helical" evidence="1">
    <location>
        <begin position="169"/>
        <end position="190"/>
    </location>
</feature>
<evidence type="ECO:0000256" key="1">
    <source>
        <dbReference type="SAM" id="Phobius"/>
    </source>
</evidence>
<reference evidence="3" key="1">
    <citation type="journal article" date="2019" name="Int. J. Syst. Evol. Microbiol.">
        <title>The Global Catalogue of Microorganisms (GCM) 10K type strain sequencing project: providing services to taxonomists for standard genome sequencing and annotation.</title>
        <authorList>
            <consortium name="The Broad Institute Genomics Platform"/>
            <consortium name="The Broad Institute Genome Sequencing Center for Infectious Disease"/>
            <person name="Wu L."/>
            <person name="Ma J."/>
        </authorList>
    </citation>
    <scope>NUCLEOTIDE SEQUENCE [LARGE SCALE GENOMIC DNA]</scope>
    <source>
        <strain evidence="3">KCTC 62164</strain>
    </source>
</reference>
<dbReference type="Proteomes" id="UP001595444">
    <property type="component" value="Unassembled WGS sequence"/>
</dbReference>
<feature type="transmembrane region" description="Helical" evidence="1">
    <location>
        <begin position="327"/>
        <end position="349"/>
    </location>
</feature>
<feature type="transmembrane region" description="Helical" evidence="1">
    <location>
        <begin position="6"/>
        <end position="21"/>
    </location>
</feature>
<feature type="transmembrane region" description="Helical" evidence="1">
    <location>
        <begin position="138"/>
        <end position="157"/>
    </location>
</feature>